<organism evidence="4 5">
    <name type="scientific">Rhodococcus tukisamuensis</name>
    <dbReference type="NCBI Taxonomy" id="168276"/>
    <lineage>
        <taxon>Bacteria</taxon>
        <taxon>Bacillati</taxon>
        <taxon>Actinomycetota</taxon>
        <taxon>Actinomycetes</taxon>
        <taxon>Mycobacteriales</taxon>
        <taxon>Nocardiaceae</taxon>
        <taxon>Rhodococcus</taxon>
    </lineage>
</organism>
<keyword evidence="5" id="KW-1185">Reference proteome</keyword>
<reference evidence="4 5" key="1">
    <citation type="submission" date="2016-10" db="EMBL/GenBank/DDBJ databases">
        <authorList>
            <person name="de Groot N.N."/>
        </authorList>
    </citation>
    <scope>NUCLEOTIDE SEQUENCE [LARGE SCALE GENOMIC DNA]</scope>
    <source>
        <strain evidence="4 5">JCM 11308</strain>
    </source>
</reference>
<dbReference type="SMART" id="SM00563">
    <property type="entry name" value="PlsC"/>
    <property type="match status" value="1"/>
</dbReference>
<protein>
    <submittedName>
        <fullName evidence="4">1-acyl-sn-glycerol-3-phosphate acyltransferase</fullName>
    </submittedName>
</protein>
<dbReference type="GO" id="GO:0006654">
    <property type="term" value="P:phosphatidic acid biosynthetic process"/>
    <property type="evidence" value="ECO:0007669"/>
    <property type="project" value="TreeGrafter"/>
</dbReference>
<sequence length="226" mass="25126">MWYWIFKYLLIGPLLWLFGRPDVTGTENLPRTGPVILASNHLTVADSFFLVLVVRRRITFVAKNEYFTGSGVKGRLTRWFYSASGQVPIDRAGADAARGALAAARGILDRGGVWGIYPEGTRSPDGRLYKGKTGVMRVALDSGAPVVPVVMRGTDTVNPPGSRRWRFGKVHITIAEPLNLSRYHDLRDSRPIVRAATDELMSVLHGHSDQEYVDRYAADVKRSATR</sequence>
<dbReference type="CDD" id="cd07989">
    <property type="entry name" value="LPLAT_AGPAT-like"/>
    <property type="match status" value="1"/>
</dbReference>
<dbReference type="GO" id="GO:0005886">
    <property type="term" value="C:plasma membrane"/>
    <property type="evidence" value="ECO:0007669"/>
    <property type="project" value="TreeGrafter"/>
</dbReference>
<dbReference type="RefSeq" id="WP_072842926.1">
    <property type="nucleotide sequence ID" value="NZ_FNAB01000001.1"/>
</dbReference>
<gene>
    <name evidence="4" type="ORF">SAMN05444580_101839</name>
</gene>
<dbReference type="PANTHER" id="PTHR10434">
    <property type="entry name" value="1-ACYL-SN-GLYCEROL-3-PHOSPHATE ACYLTRANSFERASE"/>
    <property type="match status" value="1"/>
</dbReference>
<dbReference type="STRING" id="168276.SAMN05444580_101839"/>
<name>A0A1G6P9X7_9NOCA</name>
<dbReference type="InterPro" id="IPR002123">
    <property type="entry name" value="Plipid/glycerol_acylTrfase"/>
</dbReference>
<keyword evidence="2 4" id="KW-0012">Acyltransferase</keyword>
<dbReference type="EMBL" id="FNAB01000001">
    <property type="protein sequence ID" value="SDC77032.1"/>
    <property type="molecule type" value="Genomic_DNA"/>
</dbReference>
<accession>A0A1G6P9X7</accession>
<dbReference type="GO" id="GO:0003841">
    <property type="term" value="F:1-acylglycerol-3-phosphate O-acyltransferase activity"/>
    <property type="evidence" value="ECO:0007669"/>
    <property type="project" value="TreeGrafter"/>
</dbReference>
<proteinExistence type="predicted"/>
<keyword evidence="1 4" id="KW-0808">Transferase</keyword>
<evidence type="ECO:0000313" key="5">
    <source>
        <dbReference type="Proteomes" id="UP000199417"/>
    </source>
</evidence>
<evidence type="ECO:0000259" key="3">
    <source>
        <dbReference type="SMART" id="SM00563"/>
    </source>
</evidence>
<dbReference type="SUPFAM" id="SSF69593">
    <property type="entry name" value="Glycerol-3-phosphate (1)-acyltransferase"/>
    <property type="match status" value="1"/>
</dbReference>
<dbReference type="PANTHER" id="PTHR10434:SF11">
    <property type="entry name" value="1-ACYL-SN-GLYCEROL-3-PHOSPHATE ACYLTRANSFERASE"/>
    <property type="match status" value="1"/>
</dbReference>
<evidence type="ECO:0000256" key="1">
    <source>
        <dbReference type="ARBA" id="ARBA00022679"/>
    </source>
</evidence>
<evidence type="ECO:0000256" key="2">
    <source>
        <dbReference type="ARBA" id="ARBA00023315"/>
    </source>
</evidence>
<dbReference type="AlphaFoldDB" id="A0A1G6P9X7"/>
<evidence type="ECO:0000313" key="4">
    <source>
        <dbReference type="EMBL" id="SDC77032.1"/>
    </source>
</evidence>
<feature type="domain" description="Phospholipid/glycerol acyltransferase" evidence="3">
    <location>
        <begin position="35"/>
        <end position="154"/>
    </location>
</feature>
<dbReference type="Pfam" id="PF01553">
    <property type="entry name" value="Acyltransferase"/>
    <property type="match status" value="1"/>
</dbReference>
<dbReference type="Proteomes" id="UP000199417">
    <property type="component" value="Unassembled WGS sequence"/>
</dbReference>